<dbReference type="AlphaFoldDB" id="C1AAE3"/>
<dbReference type="GO" id="GO:0006637">
    <property type="term" value="P:acyl-CoA metabolic process"/>
    <property type="evidence" value="ECO:0007669"/>
    <property type="project" value="TreeGrafter"/>
</dbReference>
<dbReference type="Proteomes" id="UP000002209">
    <property type="component" value="Chromosome"/>
</dbReference>
<protein>
    <recommendedName>
        <fullName evidence="4">HotDog ACOT-type domain-containing protein</fullName>
    </recommendedName>
</protein>
<dbReference type="Gene3D" id="3.10.129.10">
    <property type="entry name" value="Hotdog Thioesterase"/>
    <property type="match status" value="1"/>
</dbReference>
<dbReference type="PANTHER" id="PTHR11049:SF16">
    <property type="entry name" value="PROTEIN VDLD"/>
    <property type="match status" value="1"/>
</dbReference>
<gene>
    <name evidence="5" type="ordered locus">GAU_2699</name>
</gene>
<evidence type="ECO:0000313" key="5">
    <source>
        <dbReference type="EMBL" id="BAH39741.1"/>
    </source>
</evidence>
<dbReference type="RefSeq" id="WP_015894510.1">
    <property type="nucleotide sequence ID" value="NC_012489.1"/>
</dbReference>
<keyword evidence="6" id="KW-1185">Reference proteome</keyword>
<proteinExistence type="inferred from homology"/>
<dbReference type="CDD" id="cd03442">
    <property type="entry name" value="BFIT_BACH"/>
    <property type="match status" value="1"/>
</dbReference>
<dbReference type="InterPro" id="IPR033120">
    <property type="entry name" value="HOTDOG_ACOT"/>
</dbReference>
<dbReference type="PANTHER" id="PTHR11049">
    <property type="entry name" value="ACYL COENZYME A THIOESTER HYDROLASE"/>
    <property type="match status" value="1"/>
</dbReference>
<dbReference type="InterPro" id="IPR006683">
    <property type="entry name" value="Thioestr_dom"/>
</dbReference>
<dbReference type="Pfam" id="PF03061">
    <property type="entry name" value="4HBT"/>
    <property type="match status" value="1"/>
</dbReference>
<dbReference type="STRING" id="379066.GAU_2699"/>
<dbReference type="eggNOG" id="COG1607">
    <property type="taxonomic scope" value="Bacteria"/>
</dbReference>
<evidence type="ECO:0000313" key="6">
    <source>
        <dbReference type="Proteomes" id="UP000002209"/>
    </source>
</evidence>
<evidence type="ECO:0000256" key="3">
    <source>
        <dbReference type="PROSITE-ProRule" id="PRU01106"/>
    </source>
</evidence>
<organism evidence="5 6">
    <name type="scientific">Gemmatimonas aurantiaca (strain DSM 14586 / JCM 11422 / NBRC 100505 / T-27)</name>
    <dbReference type="NCBI Taxonomy" id="379066"/>
    <lineage>
        <taxon>Bacteria</taxon>
        <taxon>Pseudomonadati</taxon>
        <taxon>Gemmatimonadota</taxon>
        <taxon>Gemmatimonadia</taxon>
        <taxon>Gemmatimonadales</taxon>
        <taxon>Gemmatimonadaceae</taxon>
        <taxon>Gemmatimonas</taxon>
    </lineage>
</organism>
<dbReference type="GO" id="GO:0052816">
    <property type="term" value="F:long-chain fatty acyl-CoA hydrolase activity"/>
    <property type="evidence" value="ECO:0007669"/>
    <property type="project" value="TreeGrafter"/>
</dbReference>
<dbReference type="EMBL" id="AP009153">
    <property type="protein sequence ID" value="BAH39741.1"/>
    <property type="molecule type" value="Genomic_DNA"/>
</dbReference>
<dbReference type="SUPFAM" id="SSF54637">
    <property type="entry name" value="Thioesterase/thiol ester dehydrase-isomerase"/>
    <property type="match status" value="1"/>
</dbReference>
<evidence type="ECO:0000256" key="1">
    <source>
        <dbReference type="ARBA" id="ARBA00010458"/>
    </source>
</evidence>
<dbReference type="InterPro" id="IPR040170">
    <property type="entry name" value="Cytosol_ACT"/>
</dbReference>
<dbReference type="HOGENOM" id="CLU_050164_3_2_0"/>
<feature type="domain" description="HotDog ACOT-type" evidence="4">
    <location>
        <begin position="15"/>
        <end position="127"/>
    </location>
</feature>
<dbReference type="KEGG" id="gau:GAU_2699"/>
<dbReference type="PROSITE" id="PS51770">
    <property type="entry name" value="HOTDOG_ACOT"/>
    <property type="match status" value="1"/>
</dbReference>
<keyword evidence="2 3" id="KW-0378">Hydrolase</keyword>
<accession>C1AAE3</accession>
<dbReference type="InterPro" id="IPR029069">
    <property type="entry name" value="HotDog_dom_sf"/>
</dbReference>
<evidence type="ECO:0000259" key="4">
    <source>
        <dbReference type="PROSITE" id="PS51770"/>
    </source>
</evidence>
<reference evidence="6" key="1">
    <citation type="submission" date="2006-03" db="EMBL/GenBank/DDBJ databases">
        <title>Complete genome sequence of Gemmatimonas aurantiaca T-27 that represents a novel phylum Gemmatimonadetes.</title>
        <authorList>
            <person name="Takasaki K."/>
            <person name="Ichikawa N."/>
            <person name="Miura H."/>
            <person name="Matsushita S."/>
            <person name="Watanabe Y."/>
            <person name="Oguchi A."/>
            <person name="Ankai A."/>
            <person name="Yashiro I."/>
            <person name="Takahashi M."/>
            <person name="Terui Y."/>
            <person name="Fukui S."/>
            <person name="Yokoyama H."/>
            <person name="Tanikawa S."/>
            <person name="Hanada S."/>
            <person name="Kamagata Y."/>
            <person name="Fujita N."/>
        </authorList>
    </citation>
    <scope>NUCLEOTIDE SEQUENCE [LARGE SCALE GENOMIC DNA]</scope>
    <source>
        <strain evidence="6">T-27 / DSM 14586 / JCM 11422 / NBRC 100505</strain>
    </source>
</reference>
<comment type="similarity">
    <text evidence="1">Belongs to the acyl coenzyme A hydrolase family.</text>
</comment>
<evidence type="ECO:0000256" key="2">
    <source>
        <dbReference type="ARBA" id="ARBA00022801"/>
    </source>
</evidence>
<dbReference type="GO" id="GO:0005829">
    <property type="term" value="C:cytosol"/>
    <property type="evidence" value="ECO:0007669"/>
    <property type="project" value="TreeGrafter"/>
</dbReference>
<sequence>MSERPAIERAVRPVAASQHETSELIMPHDANILGHAFGGAIMAMVDKAAAVAAFRHSRTACVTASIDRVDFREPIHVGDLVTCKASVNFVGNTSMEVGVRVEAEDLISGARRHTNTCYLTFVAIDRNGRPVPVSLVSPEGEEQLRRYDAAQARRRRRLEERQAEARAEGET</sequence>
<name>C1AAE3_GEMAT</name>